<organism evidence="9 10">
    <name type="scientific">Hoyosella altamirensis</name>
    <dbReference type="NCBI Taxonomy" id="616997"/>
    <lineage>
        <taxon>Bacteria</taxon>
        <taxon>Bacillati</taxon>
        <taxon>Actinomycetota</taxon>
        <taxon>Actinomycetes</taxon>
        <taxon>Mycobacteriales</taxon>
        <taxon>Hoyosellaceae</taxon>
        <taxon>Hoyosella</taxon>
    </lineage>
</organism>
<comment type="caution">
    <text evidence="9">The sequence shown here is derived from an EMBL/GenBank/DDBJ whole genome shotgun (WGS) entry which is preliminary data.</text>
</comment>
<evidence type="ECO:0000313" key="10">
    <source>
        <dbReference type="Proteomes" id="UP000567922"/>
    </source>
</evidence>
<dbReference type="AlphaFoldDB" id="A0A839RSM9"/>
<dbReference type="PANTHER" id="PTHR30480">
    <property type="entry name" value="BETA-HEXOSAMINIDASE-RELATED"/>
    <property type="match status" value="1"/>
</dbReference>
<comment type="catalytic activity">
    <reaction evidence="1">
        <text>Hydrolysis of terminal non-reducing N-acetyl-D-hexosamine residues in N-acetyl-beta-D-hexosaminides.</text>
        <dbReference type="EC" id="3.2.1.52"/>
    </reaction>
</comment>
<evidence type="ECO:0000256" key="4">
    <source>
        <dbReference type="ARBA" id="ARBA00022801"/>
    </source>
</evidence>
<evidence type="ECO:0000256" key="7">
    <source>
        <dbReference type="SAM" id="SignalP"/>
    </source>
</evidence>
<dbReference type="GO" id="GO:0004563">
    <property type="term" value="F:beta-N-acetylhexosaminidase activity"/>
    <property type="evidence" value="ECO:0007669"/>
    <property type="project" value="UniProtKB-EC"/>
</dbReference>
<dbReference type="GO" id="GO:0009254">
    <property type="term" value="P:peptidoglycan turnover"/>
    <property type="evidence" value="ECO:0007669"/>
    <property type="project" value="TreeGrafter"/>
</dbReference>
<feature type="chain" id="PRO_5038403778" description="beta-N-acetylhexosaminidase" evidence="7">
    <location>
        <begin position="26"/>
        <end position="405"/>
    </location>
</feature>
<keyword evidence="7" id="KW-0732">Signal</keyword>
<dbReference type="InterPro" id="IPR001764">
    <property type="entry name" value="Glyco_hydro_3_N"/>
</dbReference>
<evidence type="ECO:0000256" key="2">
    <source>
        <dbReference type="ARBA" id="ARBA00005336"/>
    </source>
</evidence>
<dbReference type="RefSeq" id="WP_064438404.1">
    <property type="nucleotide sequence ID" value="NZ_BDDI01000001.1"/>
</dbReference>
<proteinExistence type="inferred from homology"/>
<dbReference type="Proteomes" id="UP000567922">
    <property type="component" value="Unassembled WGS sequence"/>
</dbReference>
<feature type="region of interest" description="Disordered" evidence="6">
    <location>
        <begin position="40"/>
        <end position="68"/>
    </location>
</feature>
<reference evidence="9 10" key="1">
    <citation type="submission" date="2020-08" db="EMBL/GenBank/DDBJ databases">
        <title>Sequencing the genomes of 1000 actinobacteria strains.</title>
        <authorList>
            <person name="Klenk H.-P."/>
        </authorList>
    </citation>
    <scope>NUCLEOTIDE SEQUENCE [LARGE SCALE GENOMIC DNA]</scope>
    <source>
        <strain evidence="9 10">DSM 45258</strain>
    </source>
</reference>
<dbReference type="EMBL" id="JACHWS010000004">
    <property type="protein sequence ID" value="MBB3039570.1"/>
    <property type="molecule type" value="Genomic_DNA"/>
</dbReference>
<evidence type="ECO:0000256" key="5">
    <source>
        <dbReference type="ARBA" id="ARBA00023295"/>
    </source>
</evidence>
<gene>
    <name evidence="9" type="ORF">FHU29_004058</name>
</gene>
<dbReference type="Gene3D" id="3.20.20.300">
    <property type="entry name" value="Glycoside hydrolase, family 3, N-terminal domain"/>
    <property type="match status" value="1"/>
</dbReference>
<feature type="domain" description="Glycoside hydrolase family 3 N-terminal" evidence="8">
    <location>
        <begin position="81"/>
        <end position="396"/>
    </location>
</feature>
<dbReference type="InterPro" id="IPR036962">
    <property type="entry name" value="Glyco_hydro_3_N_sf"/>
</dbReference>
<name>A0A839RSM9_9ACTN</name>
<keyword evidence="4 9" id="KW-0378">Hydrolase</keyword>
<evidence type="ECO:0000313" key="9">
    <source>
        <dbReference type="EMBL" id="MBB3039570.1"/>
    </source>
</evidence>
<dbReference type="PROSITE" id="PS51257">
    <property type="entry name" value="PROKAR_LIPOPROTEIN"/>
    <property type="match status" value="1"/>
</dbReference>
<dbReference type="SUPFAM" id="SSF51445">
    <property type="entry name" value="(Trans)glycosidases"/>
    <property type="match status" value="1"/>
</dbReference>
<dbReference type="OrthoDB" id="9805821at2"/>
<evidence type="ECO:0000256" key="6">
    <source>
        <dbReference type="SAM" id="MobiDB-lite"/>
    </source>
</evidence>
<feature type="signal peptide" evidence="7">
    <location>
        <begin position="1"/>
        <end position="25"/>
    </location>
</feature>
<dbReference type="Pfam" id="PF00933">
    <property type="entry name" value="Glyco_hydro_3"/>
    <property type="match status" value="1"/>
</dbReference>
<feature type="compositionally biased region" description="Polar residues" evidence="6">
    <location>
        <begin position="49"/>
        <end position="60"/>
    </location>
</feature>
<evidence type="ECO:0000256" key="1">
    <source>
        <dbReference type="ARBA" id="ARBA00001231"/>
    </source>
</evidence>
<dbReference type="EC" id="3.2.1.52" evidence="3"/>
<evidence type="ECO:0000256" key="3">
    <source>
        <dbReference type="ARBA" id="ARBA00012663"/>
    </source>
</evidence>
<keyword evidence="5 9" id="KW-0326">Glycosidase</keyword>
<accession>A0A839RSM9</accession>
<comment type="similarity">
    <text evidence="2">Belongs to the glycosyl hydrolase 3 family.</text>
</comment>
<dbReference type="InterPro" id="IPR050226">
    <property type="entry name" value="NagZ_Beta-hexosaminidase"/>
</dbReference>
<dbReference type="PANTHER" id="PTHR30480:SF13">
    <property type="entry name" value="BETA-HEXOSAMINIDASE"/>
    <property type="match status" value="1"/>
</dbReference>
<dbReference type="InterPro" id="IPR017853">
    <property type="entry name" value="GH"/>
</dbReference>
<sequence length="405" mass="41858">MKLYSRATRALARPVAAAAIASALAASTLACTASDTEDGGALDADTSPAALTTGNASPAPTSEPPAVSACSSRDEFLAQLTTRQKLAQLLNVGVTGKADALSVVNGENIGGIFVTSWADPNFLASGEVRDVAAESAVPLMVTIDEEGGRVSRASHVIGQAPSARQIAQTLTVDETYELARERGGALRDLGVTADFAPVVDVTDQADSEVIGDRAFGATPEVVTDYAGAYARGLRDAGVLPVLKHFPGHGSGTGDSHYEGVTTPPLDDLIDWDLAPYRNLIDVGAAVMVGHLTVPGLTETGLPSSLSPATMSLLRDGEGYGAAPFDGLIFTDDLGSMRAVTDHFDITESVLRSLQAGADVALWISTDAVTDVLDRLEDAVETGELPLDQVEQSAVRVGVAKGRVDC</sequence>
<evidence type="ECO:0000259" key="8">
    <source>
        <dbReference type="Pfam" id="PF00933"/>
    </source>
</evidence>
<keyword evidence="10" id="KW-1185">Reference proteome</keyword>
<protein>
    <recommendedName>
        <fullName evidence="3">beta-N-acetylhexosaminidase</fullName>
        <ecNumber evidence="3">3.2.1.52</ecNumber>
    </recommendedName>
</protein>
<dbReference type="GO" id="GO:0005975">
    <property type="term" value="P:carbohydrate metabolic process"/>
    <property type="evidence" value="ECO:0007669"/>
    <property type="project" value="InterPro"/>
</dbReference>